<evidence type="ECO:0000256" key="9">
    <source>
        <dbReference type="ARBA" id="ARBA00023136"/>
    </source>
</evidence>
<evidence type="ECO:0008006" key="16">
    <source>
        <dbReference type="Google" id="ProtNLM"/>
    </source>
</evidence>
<reference evidence="14 15" key="1">
    <citation type="submission" date="2023-05" db="EMBL/GenBank/DDBJ databases">
        <title>A 100% complete, gapless, phased diploid assembly of the Scenedesmus obliquus UTEX 3031 genome.</title>
        <authorList>
            <person name="Biondi T.C."/>
            <person name="Hanschen E.R."/>
            <person name="Kwon T."/>
            <person name="Eng W."/>
            <person name="Kruse C.P.S."/>
            <person name="Koehler S.I."/>
            <person name="Kunde Y."/>
            <person name="Gleasner C.D."/>
            <person name="You Mak K.T."/>
            <person name="Polle J."/>
            <person name="Hovde B.T."/>
            <person name="Starkenburg S.R."/>
        </authorList>
    </citation>
    <scope>NUCLEOTIDE SEQUENCE [LARGE SCALE GENOMIC DNA]</scope>
    <source>
        <strain evidence="14 15">DOE0152z</strain>
    </source>
</reference>
<evidence type="ECO:0000256" key="5">
    <source>
        <dbReference type="ARBA" id="ARBA00022964"/>
    </source>
</evidence>
<keyword evidence="8" id="KW-0408">Iron</keyword>
<keyword evidence="4" id="KW-0479">Metal-binding</keyword>
<name>A0ABY8UKS8_TETOB</name>
<evidence type="ECO:0000259" key="13">
    <source>
        <dbReference type="PROSITE" id="PS51670"/>
    </source>
</evidence>
<feature type="domain" description="ShKT" evidence="13">
    <location>
        <begin position="262"/>
        <end position="296"/>
    </location>
</feature>
<evidence type="ECO:0000256" key="2">
    <source>
        <dbReference type="ARBA" id="ARBA00004648"/>
    </source>
</evidence>
<evidence type="ECO:0000256" key="1">
    <source>
        <dbReference type="ARBA" id="ARBA00001961"/>
    </source>
</evidence>
<dbReference type="InterPro" id="IPR045054">
    <property type="entry name" value="P4HA-like"/>
</dbReference>
<accession>A0ABY8UKS8</accession>
<evidence type="ECO:0000313" key="14">
    <source>
        <dbReference type="EMBL" id="WIA21959.1"/>
    </source>
</evidence>
<dbReference type="InterPro" id="IPR044862">
    <property type="entry name" value="Pro_4_hyd_alph_FE2OG_OXY"/>
</dbReference>
<dbReference type="Gene3D" id="1.10.10.1940">
    <property type="match status" value="1"/>
</dbReference>
<dbReference type="InterPro" id="IPR005123">
    <property type="entry name" value="Oxoglu/Fe-dep_dioxygenase_dom"/>
</dbReference>
<dbReference type="SMART" id="SM00702">
    <property type="entry name" value="P4Hc"/>
    <property type="match status" value="1"/>
</dbReference>
<sequence length="315" mass="34400">MGGSALCGVLLLALLLHSNLLLSNAESIGYGEVQETWRGEIEQLSWKPRAFLIKGFLSDEECDHIIRMASPKMEESVVVDSASGTTKKSTVRTSTGTFFPRGHDDVITVIEKRVAAVTMIPVEHQEGLQVLHYRDGQKYEAHYDYFHDPVNTRMEAGGQRVVTVLMYLTTPEHGGETVFPDAEKKVEGPGWSECALKGLANKPKRGDALMFYSLTPDGKKDPTSLHGSCPTLKGDKWSATKWIHVAPYGVPQKPTSPGEVDCSDDDSNCPSWAHHGECDKNPAFMHASCKKSCKVCGDPAKTNTGVVIDVPVKTA</sequence>
<evidence type="ECO:0000256" key="11">
    <source>
        <dbReference type="SAM" id="SignalP"/>
    </source>
</evidence>
<evidence type="ECO:0000313" key="15">
    <source>
        <dbReference type="Proteomes" id="UP001244341"/>
    </source>
</evidence>
<organism evidence="14 15">
    <name type="scientific">Tetradesmus obliquus</name>
    <name type="common">Green alga</name>
    <name type="synonym">Acutodesmus obliquus</name>
    <dbReference type="NCBI Taxonomy" id="3088"/>
    <lineage>
        <taxon>Eukaryota</taxon>
        <taxon>Viridiplantae</taxon>
        <taxon>Chlorophyta</taxon>
        <taxon>core chlorophytes</taxon>
        <taxon>Chlorophyceae</taxon>
        <taxon>CS clade</taxon>
        <taxon>Sphaeropleales</taxon>
        <taxon>Scenedesmaceae</taxon>
        <taxon>Tetradesmus</taxon>
    </lineage>
</organism>
<comment type="cofactor">
    <cofactor evidence="1">
        <name>L-ascorbate</name>
        <dbReference type="ChEBI" id="CHEBI:38290"/>
    </cofactor>
</comment>
<dbReference type="Pfam" id="PF13640">
    <property type="entry name" value="2OG-FeII_Oxy_3"/>
    <property type="match status" value="1"/>
</dbReference>
<dbReference type="PANTHER" id="PTHR10869">
    <property type="entry name" value="PROLYL 4-HYDROXYLASE ALPHA SUBUNIT"/>
    <property type="match status" value="1"/>
</dbReference>
<keyword evidence="7" id="KW-0560">Oxidoreductase</keyword>
<evidence type="ECO:0000256" key="7">
    <source>
        <dbReference type="ARBA" id="ARBA00023002"/>
    </source>
</evidence>
<dbReference type="Gene3D" id="2.60.120.620">
    <property type="entry name" value="q2cbj1_9rhob like domain"/>
    <property type="match status" value="1"/>
</dbReference>
<keyword evidence="3" id="KW-0812">Transmembrane</keyword>
<dbReference type="Pfam" id="PF01549">
    <property type="entry name" value="ShK"/>
    <property type="match status" value="1"/>
</dbReference>
<evidence type="ECO:0000256" key="4">
    <source>
        <dbReference type="ARBA" id="ARBA00022723"/>
    </source>
</evidence>
<dbReference type="PROSITE" id="PS51471">
    <property type="entry name" value="FE2OG_OXY"/>
    <property type="match status" value="1"/>
</dbReference>
<keyword evidence="9" id="KW-0472">Membrane</keyword>
<keyword evidence="11" id="KW-0732">Signal</keyword>
<feature type="signal peptide" evidence="11">
    <location>
        <begin position="1"/>
        <end position="25"/>
    </location>
</feature>
<feature type="domain" description="Fe2OG dioxygenase" evidence="12">
    <location>
        <begin position="124"/>
        <end position="245"/>
    </location>
</feature>
<evidence type="ECO:0000256" key="6">
    <source>
        <dbReference type="ARBA" id="ARBA00022989"/>
    </source>
</evidence>
<feature type="chain" id="PRO_5046644680" description="Fe2OG dioxygenase domain-containing protein" evidence="11">
    <location>
        <begin position="26"/>
        <end position="315"/>
    </location>
</feature>
<comment type="catalytic activity">
    <reaction evidence="10">
        <text>L-prolyl-[collagen] + 2-oxoglutarate + O2 = trans-4-hydroxy-L-prolyl-[collagen] + succinate + CO2</text>
        <dbReference type="Rhea" id="RHEA:18945"/>
        <dbReference type="Rhea" id="RHEA-COMP:11676"/>
        <dbReference type="Rhea" id="RHEA-COMP:11680"/>
        <dbReference type="ChEBI" id="CHEBI:15379"/>
        <dbReference type="ChEBI" id="CHEBI:16526"/>
        <dbReference type="ChEBI" id="CHEBI:16810"/>
        <dbReference type="ChEBI" id="CHEBI:30031"/>
        <dbReference type="ChEBI" id="CHEBI:50342"/>
        <dbReference type="ChEBI" id="CHEBI:61965"/>
        <dbReference type="EC" id="1.14.11.2"/>
    </reaction>
</comment>
<keyword evidence="6" id="KW-1133">Transmembrane helix</keyword>
<keyword evidence="15" id="KW-1185">Reference proteome</keyword>
<evidence type="ECO:0000259" key="12">
    <source>
        <dbReference type="PROSITE" id="PS51471"/>
    </source>
</evidence>
<dbReference type="InterPro" id="IPR006620">
    <property type="entry name" value="Pro_4_hyd_alph"/>
</dbReference>
<dbReference type="PANTHER" id="PTHR10869:SF238">
    <property type="entry name" value="PROLYL 4-HYDROXYLASE 6-RELATED"/>
    <property type="match status" value="1"/>
</dbReference>
<evidence type="ECO:0000256" key="8">
    <source>
        <dbReference type="ARBA" id="ARBA00023004"/>
    </source>
</evidence>
<keyword evidence="5" id="KW-0223">Dioxygenase</keyword>
<dbReference type="Proteomes" id="UP001244341">
    <property type="component" value="Chromosome 14b"/>
</dbReference>
<evidence type="ECO:0000256" key="3">
    <source>
        <dbReference type="ARBA" id="ARBA00022692"/>
    </source>
</evidence>
<evidence type="ECO:0000256" key="10">
    <source>
        <dbReference type="ARBA" id="ARBA00049169"/>
    </source>
</evidence>
<dbReference type="EMBL" id="CP126221">
    <property type="protein sequence ID" value="WIA21959.1"/>
    <property type="molecule type" value="Genomic_DNA"/>
</dbReference>
<protein>
    <recommendedName>
        <fullName evidence="16">Fe2OG dioxygenase domain-containing protein</fullName>
    </recommendedName>
</protein>
<comment type="subcellular location">
    <subcellularLocation>
        <location evidence="2">Endoplasmic reticulum membrane</location>
        <topology evidence="2">Single-pass type II membrane protein</topology>
    </subcellularLocation>
</comment>
<dbReference type="InterPro" id="IPR003582">
    <property type="entry name" value="ShKT_dom"/>
</dbReference>
<proteinExistence type="predicted"/>
<gene>
    <name evidence="14" type="ORF">OEZ85_004321</name>
</gene>
<dbReference type="SMART" id="SM00254">
    <property type="entry name" value="ShKT"/>
    <property type="match status" value="1"/>
</dbReference>
<dbReference type="PROSITE" id="PS51670">
    <property type="entry name" value="SHKT"/>
    <property type="match status" value="1"/>
</dbReference>